<organism evidence="1">
    <name type="scientific">viral metagenome</name>
    <dbReference type="NCBI Taxonomy" id="1070528"/>
    <lineage>
        <taxon>unclassified sequences</taxon>
        <taxon>metagenomes</taxon>
        <taxon>organismal metagenomes</taxon>
    </lineage>
</organism>
<protein>
    <submittedName>
        <fullName evidence="1">Uncharacterized protein</fullName>
    </submittedName>
</protein>
<evidence type="ECO:0000313" key="1">
    <source>
        <dbReference type="EMBL" id="QHS93617.1"/>
    </source>
</evidence>
<reference evidence="1" key="1">
    <citation type="journal article" date="2020" name="Nature">
        <title>Giant virus diversity and host interactions through global metagenomics.</title>
        <authorList>
            <person name="Schulz F."/>
            <person name="Roux S."/>
            <person name="Paez-Espino D."/>
            <person name="Jungbluth S."/>
            <person name="Walsh D.A."/>
            <person name="Denef V.J."/>
            <person name="McMahon K.D."/>
            <person name="Konstantinidis K.T."/>
            <person name="Eloe-Fadrosh E.A."/>
            <person name="Kyrpides N.C."/>
            <person name="Woyke T."/>
        </authorList>
    </citation>
    <scope>NUCLEOTIDE SEQUENCE</scope>
    <source>
        <strain evidence="1">GVMAG-M-3300018080-19</strain>
    </source>
</reference>
<name>A0A6C0BMJ1_9ZZZZ</name>
<proteinExistence type="predicted"/>
<sequence length="278" mass="29462">MPDQNFNNLTVGGVLVNRGRIVTPEAIIGDLNNDTLDTARSDNGLQFHNIQEAAKLNNHHNFLLSNLYTQIQSGAPIPPIPGGRTVTINNHTTSTTLDVYLTVGYPQASGPSLIGTLSPGSGTTTWNIPTTLGWNGNFTAFPQGSHPVSGATLAEFGFNQLWSGATPPLRDTFDISTVPPGIGTRCNDGPHSDCSELSRQSGFTTQQSYGYNVGIQIIPPTGGSLPSQTVTCTEANGDSPDSVGYPNDTAFPKQQTIELQAAPAGNYIVNFLDPVKHL</sequence>
<accession>A0A6C0BMJ1</accession>
<dbReference type="EMBL" id="MN739207">
    <property type="protein sequence ID" value="QHS93617.1"/>
    <property type="molecule type" value="Genomic_DNA"/>
</dbReference>
<dbReference type="AlphaFoldDB" id="A0A6C0BMJ1"/>